<dbReference type="RefSeq" id="WP_239319225.1">
    <property type="nucleotide sequence ID" value="NZ_BMQD01000001.1"/>
</dbReference>
<comment type="caution">
    <text evidence="5">The sequence shown here is derived from an EMBL/GenBank/DDBJ whole genome shotgun (WGS) entry which is preliminary data.</text>
</comment>
<dbReference type="Pfam" id="PF13407">
    <property type="entry name" value="Peripla_BP_4"/>
    <property type="match status" value="1"/>
</dbReference>
<evidence type="ECO:0000256" key="2">
    <source>
        <dbReference type="ARBA" id="ARBA00022729"/>
    </source>
</evidence>
<sequence length="363" mass="39101">MRSTIPKIAVAMGALVLTAAGCAVDGASASEPADRGTVGITLPTTARPRWIKDGGSMRKQLELLGYKTDLRYAEDDAATQADQVEEMVDNGVKALVIGAVDGPVLKDVLERAAADDIPVISYDRLLRGTPDVDYYATFDNFRVGVLQGRAIADRLKLATAEGPFNLELFGGSPTDNNATFFFNGAMSVLQPHISSGKLVLRSGKREFADISTVGYETKLAQTRMTELLEKHYRSASVHAVLSPLDRMSLGIVAALQADGYGTAAKPMPVVTGQDVEVDSVKLIAAGKQSATVFKDTRELAKVAVRMTDMLLRGETPEVNDTEQYHNGAKTMSTFLLQPVDVDESNYERILIDSGYYTAEQISG</sequence>
<organism evidence="5 6">
    <name type="scientific">Planomonospora parontospora</name>
    <dbReference type="NCBI Taxonomy" id="58119"/>
    <lineage>
        <taxon>Bacteria</taxon>
        <taxon>Bacillati</taxon>
        <taxon>Actinomycetota</taxon>
        <taxon>Actinomycetes</taxon>
        <taxon>Streptosporangiales</taxon>
        <taxon>Streptosporangiaceae</taxon>
        <taxon>Planomonospora</taxon>
    </lineage>
</organism>
<dbReference type="SUPFAM" id="SSF53822">
    <property type="entry name" value="Periplasmic binding protein-like I"/>
    <property type="match status" value="1"/>
</dbReference>
<evidence type="ECO:0000256" key="3">
    <source>
        <dbReference type="SAM" id="SignalP"/>
    </source>
</evidence>
<name>A0AA37F248_9ACTN</name>
<protein>
    <submittedName>
        <fullName evidence="5">Sugar ABC transporter substrate-binding protein</fullName>
    </submittedName>
</protein>
<dbReference type="InterPro" id="IPR049784">
    <property type="entry name" value="ChvE-like"/>
</dbReference>
<evidence type="ECO:0000256" key="1">
    <source>
        <dbReference type="ARBA" id="ARBA00004196"/>
    </source>
</evidence>
<keyword evidence="2 3" id="KW-0732">Signal</keyword>
<dbReference type="InterPro" id="IPR028082">
    <property type="entry name" value="Peripla_BP_I"/>
</dbReference>
<dbReference type="CDD" id="cd19994">
    <property type="entry name" value="PBP1_ChvE"/>
    <property type="match status" value="1"/>
</dbReference>
<evidence type="ECO:0000313" key="5">
    <source>
        <dbReference type="EMBL" id="GGK45227.1"/>
    </source>
</evidence>
<feature type="chain" id="PRO_5041258426" evidence="3">
    <location>
        <begin position="24"/>
        <end position="363"/>
    </location>
</feature>
<feature type="domain" description="Periplasmic binding protein" evidence="4">
    <location>
        <begin position="38"/>
        <end position="314"/>
    </location>
</feature>
<dbReference type="EMBL" id="BMQD01000001">
    <property type="protein sequence ID" value="GGK45227.1"/>
    <property type="molecule type" value="Genomic_DNA"/>
</dbReference>
<dbReference type="GO" id="GO:0030288">
    <property type="term" value="C:outer membrane-bounded periplasmic space"/>
    <property type="evidence" value="ECO:0007669"/>
    <property type="project" value="TreeGrafter"/>
</dbReference>
<proteinExistence type="predicted"/>
<dbReference type="Proteomes" id="UP000627984">
    <property type="component" value="Unassembled WGS sequence"/>
</dbReference>
<dbReference type="PANTHER" id="PTHR30036">
    <property type="entry name" value="D-XYLOSE-BINDING PERIPLASMIC PROTEIN"/>
    <property type="match status" value="1"/>
</dbReference>
<dbReference type="Gene3D" id="3.40.50.2300">
    <property type="match status" value="2"/>
</dbReference>
<dbReference type="PROSITE" id="PS51257">
    <property type="entry name" value="PROKAR_LIPOPROTEIN"/>
    <property type="match status" value="1"/>
</dbReference>
<dbReference type="GO" id="GO:0030246">
    <property type="term" value="F:carbohydrate binding"/>
    <property type="evidence" value="ECO:0007669"/>
    <property type="project" value="TreeGrafter"/>
</dbReference>
<evidence type="ECO:0000313" key="6">
    <source>
        <dbReference type="Proteomes" id="UP000627984"/>
    </source>
</evidence>
<dbReference type="InterPro" id="IPR050555">
    <property type="entry name" value="Bact_Solute-Bind_Prot2"/>
</dbReference>
<dbReference type="NCBIfam" id="NF040907">
    <property type="entry name" value="ChvE"/>
    <property type="match status" value="1"/>
</dbReference>
<gene>
    <name evidence="5" type="ORF">GCM10010126_00950</name>
</gene>
<reference evidence="5" key="1">
    <citation type="journal article" date="2014" name="Int. J. Syst. Evol. Microbiol.">
        <title>Complete genome sequence of Corynebacterium casei LMG S-19264T (=DSM 44701T), isolated from a smear-ripened cheese.</title>
        <authorList>
            <consortium name="US DOE Joint Genome Institute (JGI-PGF)"/>
            <person name="Walter F."/>
            <person name="Albersmeier A."/>
            <person name="Kalinowski J."/>
            <person name="Ruckert C."/>
        </authorList>
    </citation>
    <scope>NUCLEOTIDE SEQUENCE</scope>
    <source>
        <strain evidence="5">JCM 3093</strain>
    </source>
</reference>
<accession>A0AA37F248</accession>
<feature type="signal peptide" evidence="3">
    <location>
        <begin position="1"/>
        <end position="23"/>
    </location>
</feature>
<dbReference type="AlphaFoldDB" id="A0AA37F248"/>
<dbReference type="PANTHER" id="PTHR30036:SF1">
    <property type="entry name" value="D-XYLOSE-BINDING PERIPLASMIC PROTEIN"/>
    <property type="match status" value="1"/>
</dbReference>
<evidence type="ECO:0000259" key="4">
    <source>
        <dbReference type="Pfam" id="PF13407"/>
    </source>
</evidence>
<dbReference type="InterPro" id="IPR025997">
    <property type="entry name" value="SBP_2_dom"/>
</dbReference>
<reference evidence="5" key="2">
    <citation type="submission" date="2022-09" db="EMBL/GenBank/DDBJ databases">
        <authorList>
            <person name="Sun Q."/>
            <person name="Ohkuma M."/>
        </authorList>
    </citation>
    <scope>NUCLEOTIDE SEQUENCE</scope>
    <source>
        <strain evidence="5">JCM 3093</strain>
    </source>
</reference>
<comment type="subcellular location">
    <subcellularLocation>
        <location evidence="1">Cell envelope</location>
    </subcellularLocation>
</comment>